<dbReference type="InterPro" id="IPR001460">
    <property type="entry name" value="PCN-bd_Tpept"/>
</dbReference>
<dbReference type="Pfam" id="PF00905">
    <property type="entry name" value="Transpeptidase"/>
    <property type="match status" value="1"/>
</dbReference>
<evidence type="ECO:0000256" key="1">
    <source>
        <dbReference type="ARBA" id="ARBA00022676"/>
    </source>
</evidence>
<proteinExistence type="predicted"/>
<dbReference type="PANTHER" id="PTHR32282">
    <property type="entry name" value="BINDING PROTEIN TRANSPEPTIDASE, PUTATIVE-RELATED"/>
    <property type="match status" value="1"/>
</dbReference>
<evidence type="ECO:0000256" key="2">
    <source>
        <dbReference type="ARBA" id="ARBA00022679"/>
    </source>
</evidence>
<dbReference type="GO" id="GO:0009252">
    <property type="term" value="P:peptidoglycan biosynthetic process"/>
    <property type="evidence" value="ECO:0007669"/>
    <property type="project" value="UniProtKB-KW"/>
</dbReference>
<evidence type="ECO:0000256" key="7">
    <source>
        <dbReference type="ARBA" id="ARBA00023136"/>
    </source>
</evidence>
<dbReference type="PANTHER" id="PTHR32282:SF27">
    <property type="entry name" value="PENICILLIN-BINDING PROTEIN 1A"/>
    <property type="match status" value="1"/>
</dbReference>
<keyword evidence="4" id="KW-0133">Cell shape</keyword>
<accession>A0A382Y4B9</accession>
<evidence type="ECO:0000259" key="9">
    <source>
        <dbReference type="Pfam" id="PF00905"/>
    </source>
</evidence>
<evidence type="ECO:0000256" key="5">
    <source>
        <dbReference type="ARBA" id="ARBA00022984"/>
    </source>
</evidence>
<dbReference type="GO" id="GO:0008360">
    <property type="term" value="P:regulation of cell shape"/>
    <property type="evidence" value="ECO:0007669"/>
    <property type="project" value="UniProtKB-KW"/>
</dbReference>
<dbReference type="GO" id="GO:0030288">
    <property type="term" value="C:outer membrane-bounded periplasmic space"/>
    <property type="evidence" value="ECO:0007669"/>
    <property type="project" value="TreeGrafter"/>
</dbReference>
<keyword evidence="6" id="KW-1133">Transmembrane helix</keyword>
<dbReference type="AlphaFoldDB" id="A0A382Y4B9"/>
<dbReference type="GO" id="GO:0008658">
    <property type="term" value="F:penicillin binding"/>
    <property type="evidence" value="ECO:0007669"/>
    <property type="project" value="InterPro"/>
</dbReference>
<organism evidence="10">
    <name type="scientific">marine metagenome</name>
    <dbReference type="NCBI Taxonomy" id="408172"/>
    <lineage>
        <taxon>unclassified sequences</taxon>
        <taxon>metagenomes</taxon>
        <taxon>ecological metagenomes</taxon>
    </lineage>
</organism>
<evidence type="ECO:0000256" key="8">
    <source>
        <dbReference type="ARBA" id="ARBA00023316"/>
    </source>
</evidence>
<name>A0A382Y4B9_9ZZZZ</name>
<keyword evidence="1" id="KW-0328">Glycosyltransferase</keyword>
<sequence>RAIVGGYARTPGGFNRATQALRQPGSAFKPIVYAAGLLERVITPASICPDSPVVIRDKWTGEAWKPENYEDGQYDGNITYRRALTRSKNTCSVKLIEALGVDPVTSLARKLGIQSKLPENLTLALGTGEVTALELANAYATIASGGFKSDPIFIRKVVGADGKILMDHRAQPERVLDEDVAFVLTHMMQSVVEEGTAVRAQKLGRSLAGKTGTTNRSRNAWFAGFSPGLVAVTWVGFDDNSPLGRLTGSSAALPIWVDYMEAALDG</sequence>
<evidence type="ECO:0000256" key="6">
    <source>
        <dbReference type="ARBA" id="ARBA00022989"/>
    </source>
</evidence>
<dbReference type="EMBL" id="UINC01172887">
    <property type="protein sequence ID" value="SVD78192.1"/>
    <property type="molecule type" value="Genomic_DNA"/>
</dbReference>
<dbReference type="Gene3D" id="3.40.710.10">
    <property type="entry name" value="DD-peptidase/beta-lactamase superfamily"/>
    <property type="match status" value="1"/>
</dbReference>
<gene>
    <name evidence="10" type="ORF">METZ01_LOCUS431046</name>
</gene>
<keyword evidence="2" id="KW-0808">Transferase</keyword>
<evidence type="ECO:0000256" key="4">
    <source>
        <dbReference type="ARBA" id="ARBA00022960"/>
    </source>
</evidence>
<evidence type="ECO:0000256" key="3">
    <source>
        <dbReference type="ARBA" id="ARBA00022692"/>
    </source>
</evidence>
<dbReference type="GO" id="GO:0071555">
    <property type="term" value="P:cell wall organization"/>
    <property type="evidence" value="ECO:0007669"/>
    <property type="project" value="UniProtKB-KW"/>
</dbReference>
<feature type="non-terminal residue" evidence="10">
    <location>
        <position position="1"/>
    </location>
</feature>
<protein>
    <recommendedName>
        <fullName evidence="9">Penicillin-binding protein transpeptidase domain-containing protein</fullName>
    </recommendedName>
</protein>
<feature type="domain" description="Penicillin-binding protein transpeptidase" evidence="9">
    <location>
        <begin position="15"/>
        <end position="239"/>
    </location>
</feature>
<keyword evidence="7" id="KW-0472">Membrane</keyword>
<evidence type="ECO:0000313" key="10">
    <source>
        <dbReference type="EMBL" id="SVD78192.1"/>
    </source>
</evidence>
<keyword evidence="5" id="KW-0573">Peptidoglycan synthesis</keyword>
<keyword evidence="3" id="KW-0812">Transmembrane</keyword>
<dbReference type="SUPFAM" id="SSF56601">
    <property type="entry name" value="beta-lactamase/transpeptidase-like"/>
    <property type="match status" value="1"/>
</dbReference>
<reference evidence="10" key="1">
    <citation type="submission" date="2018-05" db="EMBL/GenBank/DDBJ databases">
        <authorList>
            <person name="Lanie J.A."/>
            <person name="Ng W.-L."/>
            <person name="Kazmierczak K.M."/>
            <person name="Andrzejewski T.M."/>
            <person name="Davidsen T.M."/>
            <person name="Wayne K.J."/>
            <person name="Tettelin H."/>
            <person name="Glass J.I."/>
            <person name="Rusch D."/>
            <person name="Podicherti R."/>
            <person name="Tsui H.-C.T."/>
            <person name="Winkler M.E."/>
        </authorList>
    </citation>
    <scope>NUCLEOTIDE SEQUENCE</scope>
</reference>
<dbReference type="InterPro" id="IPR050396">
    <property type="entry name" value="Glycosyltr_51/Transpeptidase"/>
</dbReference>
<keyword evidence="8" id="KW-0961">Cell wall biogenesis/degradation</keyword>
<feature type="non-terminal residue" evidence="10">
    <location>
        <position position="266"/>
    </location>
</feature>
<dbReference type="GO" id="GO:0008955">
    <property type="term" value="F:peptidoglycan glycosyltransferase activity"/>
    <property type="evidence" value="ECO:0007669"/>
    <property type="project" value="TreeGrafter"/>
</dbReference>
<dbReference type="InterPro" id="IPR012338">
    <property type="entry name" value="Beta-lactam/transpept-like"/>
</dbReference>